<proteinExistence type="predicted"/>
<dbReference type="PANTHER" id="PTHR47089:SF1">
    <property type="entry name" value="GUANOSINE ABC TRANSPORTER PERMEASE PROTEIN NUPP"/>
    <property type="match status" value="1"/>
</dbReference>
<feature type="transmembrane region" description="Helical" evidence="6">
    <location>
        <begin position="109"/>
        <end position="131"/>
    </location>
</feature>
<organism evidence="7 8">
    <name type="scientific">Anaerospora hongkongensis</name>
    <dbReference type="NCBI Taxonomy" id="244830"/>
    <lineage>
        <taxon>Bacteria</taxon>
        <taxon>Bacillati</taxon>
        <taxon>Bacillota</taxon>
        <taxon>Negativicutes</taxon>
        <taxon>Selenomonadales</taxon>
        <taxon>Sporomusaceae</taxon>
        <taxon>Anaerospora</taxon>
    </lineage>
</organism>
<dbReference type="Pfam" id="PF02653">
    <property type="entry name" value="BPD_transp_2"/>
    <property type="match status" value="1"/>
</dbReference>
<dbReference type="InterPro" id="IPR001851">
    <property type="entry name" value="ABC_transp_permease"/>
</dbReference>
<dbReference type="EMBL" id="SLUI01000018">
    <property type="protein sequence ID" value="TCL33303.1"/>
    <property type="molecule type" value="Genomic_DNA"/>
</dbReference>
<feature type="transmembrane region" description="Helical" evidence="6">
    <location>
        <begin position="201"/>
        <end position="225"/>
    </location>
</feature>
<dbReference type="OrthoDB" id="45037at2"/>
<evidence type="ECO:0000256" key="1">
    <source>
        <dbReference type="ARBA" id="ARBA00004651"/>
    </source>
</evidence>
<evidence type="ECO:0000256" key="2">
    <source>
        <dbReference type="ARBA" id="ARBA00022475"/>
    </source>
</evidence>
<keyword evidence="4 6" id="KW-1133">Transmembrane helix</keyword>
<comment type="caution">
    <text evidence="7">The sequence shown here is derived from an EMBL/GenBank/DDBJ whole genome shotgun (WGS) entry which is preliminary data.</text>
</comment>
<dbReference type="Proteomes" id="UP000295063">
    <property type="component" value="Unassembled WGS sequence"/>
</dbReference>
<feature type="transmembrane region" description="Helical" evidence="6">
    <location>
        <begin position="143"/>
        <end position="165"/>
    </location>
</feature>
<dbReference type="AlphaFoldDB" id="A0A4V2Q7U4"/>
<feature type="transmembrane region" description="Helical" evidence="6">
    <location>
        <begin position="84"/>
        <end position="103"/>
    </location>
</feature>
<evidence type="ECO:0000256" key="4">
    <source>
        <dbReference type="ARBA" id="ARBA00022989"/>
    </source>
</evidence>
<dbReference type="RefSeq" id="WP_132083172.1">
    <property type="nucleotide sequence ID" value="NZ_DAMAKO010000004.1"/>
</dbReference>
<evidence type="ECO:0000313" key="8">
    <source>
        <dbReference type="Proteomes" id="UP000295063"/>
    </source>
</evidence>
<keyword evidence="5 6" id="KW-0472">Membrane</keyword>
<feature type="transmembrane region" description="Helical" evidence="6">
    <location>
        <begin position="280"/>
        <end position="312"/>
    </location>
</feature>
<evidence type="ECO:0000313" key="7">
    <source>
        <dbReference type="EMBL" id="TCL33303.1"/>
    </source>
</evidence>
<keyword evidence="8" id="KW-1185">Reference proteome</keyword>
<keyword evidence="7" id="KW-0813">Transport</keyword>
<feature type="transmembrane region" description="Helical" evidence="6">
    <location>
        <begin position="245"/>
        <end position="268"/>
    </location>
</feature>
<gene>
    <name evidence="7" type="ORF">EV210_11876</name>
</gene>
<dbReference type="CDD" id="cd06580">
    <property type="entry name" value="TM_PBP1_transp_TpRbsC_like"/>
    <property type="match status" value="1"/>
</dbReference>
<evidence type="ECO:0000256" key="3">
    <source>
        <dbReference type="ARBA" id="ARBA00022692"/>
    </source>
</evidence>
<keyword evidence="2" id="KW-1003">Cell membrane</keyword>
<keyword evidence="7" id="KW-0762">Sugar transport</keyword>
<feature type="transmembrane region" description="Helical" evidence="6">
    <location>
        <begin position="60"/>
        <end position="77"/>
    </location>
</feature>
<comment type="subcellular location">
    <subcellularLocation>
        <location evidence="1">Cell membrane</location>
        <topology evidence="1">Multi-pass membrane protein</topology>
    </subcellularLocation>
</comment>
<protein>
    <submittedName>
        <fullName evidence="7">Simple sugar transport system permease protein</fullName>
    </submittedName>
</protein>
<reference evidence="7 8" key="1">
    <citation type="submission" date="2019-03" db="EMBL/GenBank/DDBJ databases">
        <title>Genomic Encyclopedia of Type Strains, Phase IV (KMG-IV): sequencing the most valuable type-strain genomes for metagenomic binning, comparative biology and taxonomic classification.</title>
        <authorList>
            <person name="Goeker M."/>
        </authorList>
    </citation>
    <scope>NUCLEOTIDE SEQUENCE [LARGE SCALE GENOMIC DNA]</scope>
    <source>
        <strain evidence="7 8">DSM 15969</strain>
    </source>
</reference>
<evidence type="ECO:0000256" key="6">
    <source>
        <dbReference type="SAM" id="Phobius"/>
    </source>
</evidence>
<dbReference type="PANTHER" id="PTHR47089">
    <property type="entry name" value="ABC TRANSPORTER, PERMEASE PROTEIN"/>
    <property type="match status" value="1"/>
</dbReference>
<name>A0A4V2Q7U4_9FIRM</name>
<keyword evidence="3 6" id="KW-0812">Transmembrane</keyword>
<evidence type="ECO:0000256" key="5">
    <source>
        <dbReference type="ARBA" id="ARBA00023136"/>
    </source>
</evidence>
<accession>A0A4V2Q7U4</accession>
<feature type="transmembrane region" description="Helical" evidence="6">
    <location>
        <begin position="324"/>
        <end position="344"/>
    </location>
</feature>
<dbReference type="GO" id="GO:0022857">
    <property type="term" value="F:transmembrane transporter activity"/>
    <property type="evidence" value="ECO:0007669"/>
    <property type="project" value="InterPro"/>
</dbReference>
<sequence length="369" mass="38580">MNLETQKSWLLQAFVLIAALVGALLAGAAFILLANANPLEGYGVMLSGPFSSSFGFSETLVRTTPLLLVGLGIIISFRSGILNIGGEGQILMGAVTAAAIALACPELPAVLLLPVVLLGGAAAGGLWGGLAGWLKARLAVNEILSTVMLNQIAAQMYLFLIRLFLLDPQEVAFGTGVPQTALVTNAIWLERLIPGTRLHTGFVLAVILAVLVYIFLWRTTVGFRMRAVGMGPDAARYAGIKVEKYLVLAMTLGGAFAGLAGAVEVVGVHHRALEDISAGYGFTGIVAALFGRLHPLGIVPASVLFGALILGADMMQRAVNVPSSIVLVIQGLVILFVVSADLILRKPQLLGKFSFLSSKVSAGEEKCHG</sequence>
<dbReference type="GO" id="GO:0005886">
    <property type="term" value="C:plasma membrane"/>
    <property type="evidence" value="ECO:0007669"/>
    <property type="project" value="UniProtKB-SubCell"/>
</dbReference>